<comment type="caution">
    <text evidence="3">The sequence shown here is derived from an EMBL/GenBank/DDBJ whole genome shotgun (WGS) entry which is preliminary data.</text>
</comment>
<dbReference type="GO" id="GO:0004622">
    <property type="term" value="F:phosphatidylcholine lysophospholipase activity"/>
    <property type="evidence" value="ECO:0007669"/>
    <property type="project" value="TreeGrafter"/>
</dbReference>
<feature type="chain" id="PRO_5020918350" evidence="1">
    <location>
        <begin position="22"/>
        <end position="210"/>
    </location>
</feature>
<dbReference type="InterPro" id="IPR036514">
    <property type="entry name" value="SGNH_hydro_sf"/>
</dbReference>
<dbReference type="OrthoDB" id="9786188at2"/>
<feature type="signal peptide" evidence="1">
    <location>
        <begin position="1"/>
        <end position="21"/>
    </location>
</feature>
<dbReference type="PANTHER" id="PTHR30383:SF24">
    <property type="entry name" value="THIOESTERASE 1_PROTEASE 1_LYSOPHOSPHOLIPASE L1"/>
    <property type="match status" value="1"/>
</dbReference>
<evidence type="ECO:0000259" key="2">
    <source>
        <dbReference type="Pfam" id="PF13472"/>
    </source>
</evidence>
<evidence type="ECO:0000313" key="3">
    <source>
        <dbReference type="EMBL" id="THJ34984.1"/>
    </source>
</evidence>
<reference evidence="3 4" key="1">
    <citation type="submission" date="2019-04" db="EMBL/GenBank/DDBJ databases">
        <title>Lampropedia sp YIM MLB12 draf genome.</title>
        <authorList>
            <person name="Wang Y.-X."/>
        </authorList>
    </citation>
    <scope>NUCLEOTIDE SEQUENCE [LARGE SCALE GENOMIC DNA]</scope>
    <source>
        <strain evidence="3 4">YIM MLB12</strain>
    </source>
</reference>
<protein>
    <submittedName>
        <fullName evidence="3">Arylesterase</fullName>
    </submittedName>
</protein>
<sequence>MQRMGAGLLAACGLWALSACSERALVAQPVPAGATVLALGDSLTQGVGAAAAQDFPSLLADSTGWHVVNAGVSGDTSAQALARLPSLLAQYQPELVIVGIGGNDFLRRQSTQATKANVEAIVRACLDAKAQVLLVGVPEVNLLASTGWLKDHAMYAELAQQLGVPLLAGAWSEVLAQERLRSDQVHANAQGYAEFAQLLQARLRQVGLLA</sequence>
<keyword evidence="1" id="KW-0732">Signal</keyword>
<dbReference type="PROSITE" id="PS51257">
    <property type="entry name" value="PROKAR_LIPOPROTEIN"/>
    <property type="match status" value="1"/>
</dbReference>
<organism evidence="3 4">
    <name type="scientific">Lampropedia aestuarii</name>
    <dbReference type="NCBI Taxonomy" id="2562762"/>
    <lineage>
        <taxon>Bacteria</taxon>
        <taxon>Pseudomonadati</taxon>
        <taxon>Pseudomonadota</taxon>
        <taxon>Betaproteobacteria</taxon>
        <taxon>Burkholderiales</taxon>
        <taxon>Comamonadaceae</taxon>
        <taxon>Lampropedia</taxon>
    </lineage>
</organism>
<dbReference type="EMBL" id="SSWX01000005">
    <property type="protein sequence ID" value="THJ34984.1"/>
    <property type="molecule type" value="Genomic_DNA"/>
</dbReference>
<name>A0A4S5BQE8_9BURK</name>
<accession>A0A4S5BQE8</accession>
<gene>
    <name evidence="3" type="ORF">E8K88_05075</name>
</gene>
<dbReference type="Pfam" id="PF13472">
    <property type="entry name" value="Lipase_GDSL_2"/>
    <property type="match status" value="1"/>
</dbReference>
<feature type="domain" description="SGNH hydrolase-type esterase" evidence="2">
    <location>
        <begin position="38"/>
        <end position="193"/>
    </location>
</feature>
<proteinExistence type="predicted"/>
<dbReference type="Proteomes" id="UP000306236">
    <property type="component" value="Unassembled WGS sequence"/>
</dbReference>
<dbReference type="InterPro" id="IPR051532">
    <property type="entry name" value="Ester_Hydrolysis_Enzymes"/>
</dbReference>
<dbReference type="SUPFAM" id="SSF52266">
    <property type="entry name" value="SGNH hydrolase"/>
    <property type="match status" value="1"/>
</dbReference>
<dbReference type="Gene3D" id="3.40.50.1110">
    <property type="entry name" value="SGNH hydrolase"/>
    <property type="match status" value="1"/>
</dbReference>
<evidence type="ECO:0000256" key="1">
    <source>
        <dbReference type="SAM" id="SignalP"/>
    </source>
</evidence>
<dbReference type="PANTHER" id="PTHR30383">
    <property type="entry name" value="THIOESTERASE 1/PROTEASE 1/LYSOPHOSPHOLIPASE L1"/>
    <property type="match status" value="1"/>
</dbReference>
<evidence type="ECO:0000313" key="4">
    <source>
        <dbReference type="Proteomes" id="UP000306236"/>
    </source>
</evidence>
<dbReference type="InterPro" id="IPR013830">
    <property type="entry name" value="SGNH_hydro"/>
</dbReference>
<keyword evidence="4" id="KW-1185">Reference proteome</keyword>
<dbReference type="AlphaFoldDB" id="A0A4S5BQE8"/>